<protein>
    <submittedName>
        <fullName evidence="6">Extracellular solute-binding protein</fullName>
    </submittedName>
</protein>
<dbReference type="PROSITE" id="PS51257">
    <property type="entry name" value="PROKAR_LIPOPROTEIN"/>
    <property type="match status" value="1"/>
</dbReference>
<dbReference type="RefSeq" id="WP_258215691.1">
    <property type="nucleotide sequence ID" value="NZ_JANQBD010000018.1"/>
</dbReference>
<accession>A0ABT1YLS2</accession>
<keyword evidence="5" id="KW-0449">Lipoprotein</keyword>
<sequence length="539" mass="60892">MRLTKKGYVAAGCSTVLLLSVLSGCGGDSKQANGTGKEKAKPAGAAAQSDKPLALTWMRYEHPTQPLDPNSKIFPEILKKKNVKLDVQSTPQSNYDDKKKTLIATNSIPDVLLVKQDDLSNFSDTGIFLDLTPYLDKMPNFKKIMQEFPEINKNKMDGKLYGFPLTQKFAASQSGQVPVIRVDLLKKLNVPTPTTYEELYQAFKKLKEAYPETFPFTSRAANGLTGTENLINPIAFAFGSGYTNTTGAKVYYDPTLKQYKFGPASPEFKEAISYLRKLYKDKLLDPDYASATSQIWQEKLSSGKSLYYMDNTGFGANFNAALKKKDPEAQFDMLPILASPKGVKRVQLYQLDHLQESYAISAKVKDPERVIQYMDWLYSDEGVRLTSWGLENDHYTMDNGKYKINEQFFSQFKEKPDPYTAMKSVLGTGYLGLALHTDDSPNVASQAKEMLEWTEKNYQFIKEGSAFRMAYDPPFTKDEREKLKQLRTQLDAYLTQTMDKFIMTEGAIDKEWDGFIKQAKEKGADEIEKIFNTALARVK</sequence>
<dbReference type="InterPro" id="IPR006059">
    <property type="entry name" value="SBP"/>
</dbReference>
<keyword evidence="4" id="KW-0564">Palmitate</keyword>
<evidence type="ECO:0000313" key="6">
    <source>
        <dbReference type="EMBL" id="MCR8634127.1"/>
    </source>
</evidence>
<dbReference type="SUPFAM" id="SSF53850">
    <property type="entry name" value="Periplasmic binding protein-like II"/>
    <property type="match status" value="1"/>
</dbReference>
<gene>
    <name evidence="6" type="ORF">NV381_23330</name>
</gene>
<evidence type="ECO:0000256" key="5">
    <source>
        <dbReference type="ARBA" id="ARBA00023288"/>
    </source>
</evidence>
<dbReference type="InterPro" id="IPR050490">
    <property type="entry name" value="Bact_solute-bd_prot1"/>
</dbReference>
<reference evidence="6 7" key="1">
    <citation type="submission" date="2022-08" db="EMBL/GenBank/DDBJ databases">
        <title>Paenibacillus endoradicis sp. nov., Paenibacillus radicibacter sp. nov and Paenibacillus pararadicis sp. nov., three cold-adapted plant growth-promoting bacteria isolated from root of Larix gmelinii in Great Khingan.</title>
        <authorList>
            <person name="Xue H."/>
        </authorList>
    </citation>
    <scope>NUCLEOTIDE SEQUENCE [LARGE SCALE GENOMIC DNA]</scope>
    <source>
        <strain evidence="6 7">N5-1-1-5</strain>
    </source>
</reference>
<dbReference type="PANTHER" id="PTHR43649:SF33">
    <property type="entry name" value="POLYGALACTURONAN_RHAMNOGALACTURONAN-BINDING PROTEIN YTCQ"/>
    <property type="match status" value="1"/>
</dbReference>
<dbReference type="PANTHER" id="PTHR43649">
    <property type="entry name" value="ARABINOSE-BINDING PROTEIN-RELATED"/>
    <property type="match status" value="1"/>
</dbReference>
<proteinExistence type="predicted"/>
<organism evidence="6 7">
    <name type="scientific">Paenibacillus radicis</name>
    <name type="common">ex Xue et al. 2023</name>
    <dbReference type="NCBI Taxonomy" id="2972489"/>
    <lineage>
        <taxon>Bacteria</taxon>
        <taxon>Bacillati</taxon>
        <taxon>Bacillota</taxon>
        <taxon>Bacilli</taxon>
        <taxon>Bacillales</taxon>
        <taxon>Paenibacillaceae</taxon>
        <taxon>Paenibacillus</taxon>
    </lineage>
</organism>
<keyword evidence="2" id="KW-0732">Signal</keyword>
<evidence type="ECO:0000313" key="7">
    <source>
        <dbReference type="Proteomes" id="UP001300012"/>
    </source>
</evidence>
<keyword evidence="7" id="KW-1185">Reference proteome</keyword>
<evidence type="ECO:0000256" key="2">
    <source>
        <dbReference type="ARBA" id="ARBA00022729"/>
    </source>
</evidence>
<comment type="caution">
    <text evidence="6">The sequence shown here is derived from an EMBL/GenBank/DDBJ whole genome shotgun (WGS) entry which is preliminary data.</text>
</comment>
<dbReference type="Gene3D" id="3.40.190.10">
    <property type="entry name" value="Periplasmic binding protein-like II"/>
    <property type="match status" value="2"/>
</dbReference>
<name>A0ABT1YLS2_9BACL</name>
<evidence type="ECO:0000256" key="4">
    <source>
        <dbReference type="ARBA" id="ARBA00023139"/>
    </source>
</evidence>
<dbReference type="Pfam" id="PF01547">
    <property type="entry name" value="SBP_bac_1"/>
    <property type="match status" value="1"/>
</dbReference>
<keyword evidence="3" id="KW-0472">Membrane</keyword>
<dbReference type="EMBL" id="JANQBD010000018">
    <property type="protein sequence ID" value="MCR8634127.1"/>
    <property type="molecule type" value="Genomic_DNA"/>
</dbReference>
<keyword evidence="1" id="KW-1003">Cell membrane</keyword>
<evidence type="ECO:0000256" key="3">
    <source>
        <dbReference type="ARBA" id="ARBA00023136"/>
    </source>
</evidence>
<dbReference type="Proteomes" id="UP001300012">
    <property type="component" value="Unassembled WGS sequence"/>
</dbReference>
<evidence type="ECO:0000256" key="1">
    <source>
        <dbReference type="ARBA" id="ARBA00022475"/>
    </source>
</evidence>